<dbReference type="RefSeq" id="WP_011994073.1">
    <property type="nucleotide sequence ID" value="NC_009718.1"/>
</dbReference>
<dbReference type="Proteomes" id="UP000002415">
    <property type="component" value="Chromosome"/>
</dbReference>
<reference evidence="1 2" key="2">
    <citation type="journal article" date="2009" name="Proc. Natl. Acad. Sci. U.S.A.">
        <title>On the chimeric nature, thermophilic origin, and phylogenetic placement of the Thermotogales.</title>
        <authorList>
            <person name="Zhaxybayeva O."/>
            <person name="Swithers K.S."/>
            <person name="Lapierre P."/>
            <person name="Fournier G.P."/>
            <person name="Bickhart D.M."/>
            <person name="DeBoy R.T."/>
            <person name="Nelson K.E."/>
            <person name="Nesbo C.L."/>
            <person name="Doolittle W.F."/>
            <person name="Gogarten J.P."/>
            <person name="Noll K.M."/>
        </authorList>
    </citation>
    <scope>NUCLEOTIDE SEQUENCE [LARGE SCALE GENOMIC DNA]</scope>
    <source>
        <strain evidence="2">ATCC 35602 / DSM 5306 / Rt17-B1</strain>
    </source>
</reference>
<evidence type="ECO:0000313" key="1">
    <source>
        <dbReference type="EMBL" id="ABS60758.1"/>
    </source>
</evidence>
<protein>
    <submittedName>
        <fullName evidence="1">Uncharacterized protein</fullName>
    </submittedName>
</protein>
<dbReference type="EMBL" id="CP000771">
    <property type="protein sequence ID" value="ABS60758.1"/>
    <property type="molecule type" value="Genomic_DNA"/>
</dbReference>
<keyword evidence="2" id="KW-1185">Reference proteome</keyword>
<dbReference type="OrthoDB" id="37506at2"/>
<accession>A7HLH5</accession>
<dbReference type="KEGG" id="fno:Fnod_0908"/>
<organism evidence="1 2">
    <name type="scientific">Fervidobacterium nodosum (strain ATCC 35602 / DSM 5306 / Rt17-B1)</name>
    <dbReference type="NCBI Taxonomy" id="381764"/>
    <lineage>
        <taxon>Bacteria</taxon>
        <taxon>Thermotogati</taxon>
        <taxon>Thermotogota</taxon>
        <taxon>Thermotogae</taxon>
        <taxon>Thermotogales</taxon>
        <taxon>Fervidobacteriaceae</taxon>
        <taxon>Fervidobacterium</taxon>
    </lineage>
</organism>
<dbReference type="eggNOG" id="ENOG503331X">
    <property type="taxonomic scope" value="Bacteria"/>
</dbReference>
<dbReference type="AlphaFoldDB" id="A7HLH5"/>
<dbReference type="HOGENOM" id="CLU_160070_0_0_0"/>
<dbReference type="STRING" id="381764.Fnod_0908"/>
<gene>
    <name evidence="1" type="ordered locus">Fnod_0908</name>
</gene>
<reference evidence="1 2" key="1">
    <citation type="submission" date="2007-07" db="EMBL/GenBank/DDBJ databases">
        <title>Complete sequence of Fervidobacterium nodosum Rt17-B1.</title>
        <authorList>
            <consortium name="US DOE Joint Genome Institute"/>
            <person name="Copeland A."/>
            <person name="Lucas S."/>
            <person name="Lapidus A."/>
            <person name="Barry K."/>
            <person name="Glavina del Rio T."/>
            <person name="Dalin E."/>
            <person name="Tice H."/>
            <person name="Pitluck S."/>
            <person name="Saunders E."/>
            <person name="Brettin T."/>
            <person name="Bruce D."/>
            <person name="Detter J.C."/>
            <person name="Han C."/>
            <person name="Schmutz J."/>
            <person name="Larimer F."/>
            <person name="Land M."/>
            <person name="Hauser L."/>
            <person name="Kyrpides N."/>
            <person name="Mikhailova N."/>
            <person name="Nelson K."/>
            <person name="Gogarten J.P."/>
            <person name="Noll K."/>
            <person name="Richardson P."/>
        </authorList>
    </citation>
    <scope>NUCLEOTIDE SEQUENCE [LARGE SCALE GENOMIC DNA]</scope>
    <source>
        <strain evidence="2">ATCC 35602 / DSM 5306 / Rt17-B1</strain>
    </source>
</reference>
<name>A7HLH5_FERNB</name>
<evidence type="ECO:0000313" key="2">
    <source>
        <dbReference type="Proteomes" id="UP000002415"/>
    </source>
</evidence>
<proteinExistence type="predicted"/>
<sequence length="123" mass="14905">MEGTEKMVSYVKYEHELETEYREKLAEAKRKSDVKNVFVEFIIKLLKKIEPSLPLSLMENIRFDEKEFKYEFMGELENLVNEIGKESDLKAIINRMYETAMHRYKKIEHDENIDYFRLNNTKK</sequence>